<gene>
    <name evidence="2" type="ORF">SAY86_026919</name>
</gene>
<dbReference type="Proteomes" id="UP001346149">
    <property type="component" value="Unassembled WGS sequence"/>
</dbReference>
<keyword evidence="1" id="KW-0472">Membrane</keyword>
<feature type="transmembrane region" description="Helical" evidence="1">
    <location>
        <begin position="69"/>
        <end position="93"/>
    </location>
</feature>
<comment type="caution">
    <text evidence="2">The sequence shown here is derived from an EMBL/GenBank/DDBJ whole genome shotgun (WGS) entry which is preliminary data.</text>
</comment>
<protein>
    <submittedName>
        <fullName evidence="2">Uncharacterized protein</fullName>
    </submittedName>
</protein>
<accession>A0AAN7QIJ0</accession>
<name>A0AAN7QIJ0_TRANT</name>
<evidence type="ECO:0000313" key="2">
    <source>
        <dbReference type="EMBL" id="KAK4768769.1"/>
    </source>
</evidence>
<keyword evidence="1" id="KW-1133">Transmembrane helix</keyword>
<reference evidence="2 3" key="1">
    <citation type="journal article" date="2023" name="Hortic Res">
        <title>Pangenome of water caltrop reveals structural variations and asymmetric subgenome divergence after allopolyploidization.</title>
        <authorList>
            <person name="Zhang X."/>
            <person name="Chen Y."/>
            <person name="Wang L."/>
            <person name="Yuan Y."/>
            <person name="Fang M."/>
            <person name="Shi L."/>
            <person name="Lu R."/>
            <person name="Comes H.P."/>
            <person name="Ma Y."/>
            <person name="Chen Y."/>
            <person name="Huang G."/>
            <person name="Zhou Y."/>
            <person name="Zheng Z."/>
            <person name="Qiu Y."/>
        </authorList>
    </citation>
    <scope>NUCLEOTIDE SEQUENCE [LARGE SCALE GENOMIC DNA]</scope>
    <source>
        <strain evidence="2">F231</strain>
    </source>
</reference>
<organism evidence="2 3">
    <name type="scientific">Trapa natans</name>
    <name type="common">Water chestnut</name>
    <dbReference type="NCBI Taxonomy" id="22666"/>
    <lineage>
        <taxon>Eukaryota</taxon>
        <taxon>Viridiplantae</taxon>
        <taxon>Streptophyta</taxon>
        <taxon>Embryophyta</taxon>
        <taxon>Tracheophyta</taxon>
        <taxon>Spermatophyta</taxon>
        <taxon>Magnoliopsida</taxon>
        <taxon>eudicotyledons</taxon>
        <taxon>Gunneridae</taxon>
        <taxon>Pentapetalae</taxon>
        <taxon>rosids</taxon>
        <taxon>malvids</taxon>
        <taxon>Myrtales</taxon>
        <taxon>Lythraceae</taxon>
        <taxon>Trapa</taxon>
    </lineage>
</organism>
<proteinExistence type="predicted"/>
<dbReference type="EMBL" id="JAXQNO010000021">
    <property type="protein sequence ID" value="KAK4768769.1"/>
    <property type="molecule type" value="Genomic_DNA"/>
</dbReference>
<keyword evidence="3" id="KW-1185">Reference proteome</keyword>
<evidence type="ECO:0000256" key="1">
    <source>
        <dbReference type="SAM" id="Phobius"/>
    </source>
</evidence>
<evidence type="ECO:0000313" key="3">
    <source>
        <dbReference type="Proteomes" id="UP001346149"/>
    </source>
</evidence>
<keyword evidence="1" id="KW-0812">Transmembrane</keyword>
<dbReference type="AlphaFoldDB" id="A0AAN7QIJ0"/>
<sequence>MRGSWFNLKRRTVQRFKQFAITLARSARVNLLLLCCVGFTLVLVAILASSSIRWSDLRASDDRFSDSRYTSIFFCSLFNIYILIVISTAIAAVGSLGRHLSFESSPLT</sequence>
<feature type="transmembrane region" description="Helical" evidence="1">
    <location>
        <begin position="31"/>
        <end position="49"/>
    </location>
</feature>